<dbReference type="Gene3D" id="1.20.58.90">
    <property type="match status" value="1"/>
</dbReference>
<dbReference type="FunCoup" id="A0A4Q1BVT6">
    <property type="interactions" value="248"/>
</dbReference>
<evidence type="ECO:0000256" key="1">
    <source>
        <dbReference type="ARBA" id="ARBA00009063"/>
    </source>
</evidence>
<gene>
    <name evidence="11" type="ORF">M231_00610</name>
</gene>
<feature type="coiled-coil region" evidence="9">
    <location>
        <begin position="43"/>
        <end position="70"/>
    </location>
</feature>
<name>A0A4Q1BVT6_TREME</name>
<dbReference type="Proteomes" id="UP000289152">
    <property type="component" value="Unassembled WGS sequence"/>
</dbReference>
<evidence type="ECO:0000256" key="8">
    <source>
        <dbReference type="ARBA" id="ARBA00037801"/>
    </source>
</evidence>
<dbReference type="Pfam" id="PF09177">
    <property type="entry name" value="STX6_10_61_N"/>
    <property type="match status" value="1"/>
</dbReference>
<keyword evidence="3" id="KW-0812">Transmembrane</keyword>
<dbReference type="GO" id="GO:0016020">
    <property type="term" value="C:membrane"/>
    <property type="evidence" value="ECO:0007669"/>
    <property type="project" value="InterPro"/>
</dbReference>
<sequence length="211" mass="24197">MSRDPYVDVKREIESSLSSLQPLTNQFDRLSSQPSTPAYAEVRDQVRETLTLLEADLEDLDESVRVVEATGERWGIGEEEVRRRRGFVEKVRREVDRVRNKLSTSPKGKQRAKYQDHPEDLEAQNDNEVERWEREEQQVLLQRQDDTLGVIAGTLNTLASQAGLIGHEVVDQNVYVFISLIPHLASDFSTLTHTPKHPIEWLTSFAPKLHV</sequence>
<keyword evidence="4" id="KW-0653">Protein transport</keyword>
<keyword evidence="12" id="KW-1185">Reference proteome</keyword>
<dbReference type="InterPro" id="IPR015260">
    <property type="entry name" value="Syntaxin-6/10/61_N"/>
</dbReference>
<dbReference type="EMBL" id="SDIL01000003">
    <property type="protein sequence ID" value="RXK42251.1"/>
    <property type="molecule type" value="Genomic_DNA"/>
</dbReference>
<comment type="caution">
    <text evidence="11">The sequence shown here is derived from an EMBL/GenBank/DDBJ whole genome shotgun (WGS) entry which is preliminary data.</text>
</comment>
<evidence type="ECO:0000256" key="7">
    <source>
        <dbReference type="ARBA" id="ARBA00023136"/>
    </source>
</evidence>
<keyword evidence="2" id="KW-0813">Transport</keyword>
<dbReference type="FunFam" id="1.20.58.90:FF:000004">
    <property type="entry name" value="Syntaxin 10"/>
    <property type="match status" value="1"/>
</dbReference>
<dbReference type="GO" id="GO:0005794">
    <property type="term" value="C:Golgi apparatus"/>
    <property type="evidence" value="ECO:0007669"/>
    <property type="project" value="UniProtKB-SubCell"/>
</dbReference>
<evidence type="ECO:0000256" key="4">
    <source>
        <dbReference type="ARBA" id="ARBA00022927"/>
    </source>
</evidence>
<dbReference type="VEuPathDB" id="FungiDB:TREMEDRAFT_31927"/>
<dbReference type="SUPFAM" id="SSF58038">
    <property type="entry name" value="SNARE fusion complex"/>
    <property type="match status" value="1"/>
</dbReference>
<dbReference type="OrthoDB" id="546861at2759"/>
<protein>
    <recommendedName>
        <fullName evidence="10">Syntaxin 6/10/61 N-terminal domain-containing protein</fullName>
    </recommendedName>
</protein>
<dbReference type="GO" id="GO:0048193">
    <property type="term" value="P:Golgi vesicle transport"/>
    <property type="evidence" value="ECO:0007669"/>
    <property type="project" value="InterPro"/>
</dbReference>
<evidence type="ECO:0000259" key="10">
    <source>
        <dbReference type="Pfam" id="PF09177"/>
    </source>
</evidence>
<evidence type="ECO:0000256" key="6">
    <source>
        <dbReference type="ARBA" id="ARBA00023034"/>
    </source>
</evidence>
<proteinExistence type="inferred from homology"/>
<dbReference type="CDD" id="cd21442">
    <property type="entry name" value="SNARE_NTD_STX6-like"/>
    <property type="match status" value="1"/>
</dbReference>
<dbReference type="InParanoid" id="A0A4Q1BVT6"/>
<evidence type="ECO:0000256" key="2">
    <source>
        <dbReference type="ARBA" id="ARBA00022448"/>
    </source>
</evidence>
<keyword evidence="5" id="KW-1133">Transmembrane helix</keyword>
<dbReference type="SUPFAM" id="SSF47661">
    <property type="entry name" value="t-snare proteins"/>
    <property type="match status" value="1"/>
</dbReference>
<organism evidence="11 12">
    <name type="scientific">Tremella mesenterica</name>
    <name type="common">Jelly fungus</name>
    <dbReference type="NCBI Taxonomy" id="5217"/>
    <lineage>
        <taxon>Eukaryota</taxon>
        <taxon>Fungi</taxon>
        <taxon>Dikarya</taxon>
        <taxon>Basidiomycota</taxon>
        <taxon>Agaricomycotina</taxon>
        <taxon>Tremellomycetes</taxon>
        <taxon>Tremellales</taxon>
        <taxon>Tremellaceae</taxon>
        <taxon>Tremella</taxon>
    </lineage>
</organism>
<dbReference type="STRING" id="5217.A0A4Q1BVT6"/>
<dbReference type="AlphaFoldDB" id="A0A4Q1BVT6"/>
<evidence type="ECO:0000313" key="11">
    <source>
        <dbReference type="EMBL" id="RXK42251.1"/>
    </source>
</evidence>
<dbReference type="InterPro" id="IPR010989">
    <property type="entry name" value="SNARE"/>
</dbReference>
<dbReference type="GO" id="GO:0015031">
    <property type="term" value="P:protein transport"/>
    <property type="evidence" value="ECO:0007669"/>
    <property type="project" value="UniProtKB-KW"/>
</dbReference>
<accession>A0A4Q1BVT6</accession>
<reference evidence="11 12" key="1">
    <citation type="submission" date="2016-06" db="EMBL/GenBank/DDBJ databases">
        <title>Evolution of pathogenesis and genome organization in the Tremellales.</title>
        <authorList>
            <person name="Cuomo C."/>
            <person name="Litvintseva A."/>
            <person name="Heitman J."/>
            <person name="Chen Y."/>
            <person name="Sun S."/>
            <person name="Springer D."/>
            <person name="Dromer F."/>
            <person name="Young S."/>
            <person name="Zeng Q."/>
            <person name="Chapman S."/>
            <person name="Gujja S."/>
            <person name="Saif S."/>
            <person name="Birren B."/>
        </authorList>
    </citation>
    <scope>NUCLEOTIDE SEQUENCE [LARGE SCALE GENOMIC DNA]</scope>
    <source>
        <strain evidence="11 12">ATCC 28783</strain>
    </source>
</reference>
<comment type="subcellular location">
    <subcellularLocation>
        <location evidence="8">Golgi apparatus</location>
        <location evidence="8">trans-Golgi network membrane</location>
        <topology evidence="8">Single-pass type IV membrane protein</topology>
    </subcellularLocation>
</comment>
<evidence type="ECO:0000256" key="5">
    <source>
        <dbReference type="ARBA" id="ARBA00022989"/>
    </source>
</evidence>
<keyword evidence="9" id="KW-0175">Coiled coil</keyword>
<keyword evidence="6" id="KW-0333">Golgi apparatus</keyword>
<evidence type="ECO:0000313" key="12">
    <source>
        <dbReference type="Proteomes" id="UP000289152"/>
    </source>
</evidence>
<evidence type="ECO:0000256" key="3">
    <source>
        <dbReference type="ARBA" id="ARBA00022692"/>
    </source>
</evidence>
<feature type="domain" description="Syntaxin 6/10/61 N-terminal" evidence="10">
    <location>
        <begin position="4"/>
        <end position="98"/>
    </location>
</feature>
<keyword evidence="7" id="KW-0472">Membrane</keyword>
<comment type="similarity">
    <text evidence="1">Belongs to the syntaxin family.</text>
</comment>
<evidence type="ECO:0000256" key="9">
    <source>
        <dbReference type="SAM" id="Coils"/>
    </source>
</evidence>